<dbReference type="SUPFAM" id="SSF53597">
    <property type="entry name" value="Dihydrofolate reductase-like"/>
    <property type="match status" value="1"/>
</dbReference>
<protein>
    <submittedName>
        <fullName evidence="2">RibD domain-containing protein</fullName>
    </submittedName>
</protein>
<dbReference type="Pfam" id="PF01872">
    <property type="entry name" value="RibD_C"/>
    <property type="match status" value="1"/>
</dbReference>
<evidence type="ECO:0000259" key="1">
    <source>
        <dbReference type="Pfam" id="PF01872"/>
    </source>
</evidence>
<gene>
    <name evidence="2" type="ORF">JD77_06075</name>
</gene>
<dbReference type="OrthoDB" id="3820697at2"/>
<dbReference type="GO" id="GO:0008703">
    <property type="term" value="F:5-amino-6-(5-phosphoribosylamino)uracil reductase activity"/>
    <property type="evidence" value="ECO:0007669"/>
    <property type="project" value="InterPro"/>
</dbReference>
<organism evidence="2 3">
    <name type="scientific">Micromonospora olivasterospora</name>
    <dbReference type="NCBI Taxonomy" id="1880"/>
    <lineage>
        <taxon>Bacteria</taxon>
        <taxon>Bacillati</taxon>
        <taxon>Actinomycetota</taxon>
        <taxon>Actinomycetes</taxon>
        <taxon>Micromonosporales</taxon>
        <taxon>Micromonosporaceae</taxon>
        <taxon>Micromonospora</taxon>
    </lineage>
</organism>
<reference evidence="2 3" key="1">
    <citation type="submission" date="2019-07" db="EMBL/GenBank/DDBJ databases">
        <title>R&amp;d 2014.</title>
        <authorList>
            <person name="Klenk H.-P."/>
        </authorList>
    </citation>
    <scope>NUCLEOTIDE SEQUENCE [LARGE SCALE GENOMIC DNA]</scope>
    <source>
        <strain evidence="2 3">DSM 43868</strain>
    </source>
</reference>
<name>A0A562IJE0_MICOL</name>
<dbReference type="InterPro" id="IPR024072">
    <property type="entry name" value="DHFR-like_dom_sf"/>
</dbReference>
<dbReference type="Proteomes" id="UP000319825">
    <property type="component" value="Unassembled WGS sequence"/>
</dbReference>
<proteinExistence type="predicted"/>
<dbReference type="RefSeq" id="WP_145777851.1">
    <property type="nucleotide sequence ID" value="NZ_BAAATQ010000342.1"/>
</dbReference>
<dbReference type="InterPro" id="IPR002734">
    <property type="entry name" value="RibDG_C"/>
</dbReference>
<dbReference type="AlphaFoldDB" id="A0A562IJE0"/>
<dbReference type="Gene3D" id="3.40.430.10">
    <property type="entry name" value="Dihydrofolate Reductase, subunit A"/>
    <property type="match status" value="1"/>
</dbReference>
<evidence type="ECO:0000313" key="2">
    <source>
        <dbReference type="EMBL" id="TWH71050.1"/>
    </source>
</evidence>
<feature type="domain" description="Bacterial bifunctional deaminase-reductase C-terminal" evidence="1">
    <location>
        <begin position="4"/>
        <end position="170"/>
    </location>
</feature>
<dbReference type="GO" id="GO:0009231">
    <property type="term" value="P:riboflavin biosynthetic process"/>
    <property type="evidence" value="ECO:0007669"/>
    <property type="project" value="InterPro"/>
</dbReference>
<keyword evidence="3" id="KW-1185">Reference proteome</keyword>
<comment type="caution">
    <text evidence="2">The sequence shown here is derived from an EMBL/GenBank/DDBJ whole genome shotgun (WGS) entry which is preliminary data.</text>
</comment>
<accession>A0A562IJE0</accession>
<evidence type="ECO:0000313" key="3">
    <source>
        <dbReference type="Proteomes" id="UP000319825"/>
    </source>
</evidence>
<sequence>MARVVVQAVVSVDGFIAYPDDTVGPLFDWYGNGDVTVQANEQWAFHVSRASADYVKPFWDAVKVTVIGRHLFDTTDGWAGVPAAGDELVVVTHRPLPDEWLARFPDAPFHTADSVEAGIALAKEIAGDGLICVTAGDVGGQAFSAGLVDEVAMDVVPVVMGEGVRFFGSHTGTVLLDDPDMMVQGDRVLHLHYTVRRRSA</sequence>
<dbReference type="EMBL" id="VLKE01000001">
    <property type="protein sequence ID" value="TWH71050.1"/>
    <property type="molecule type" value="Genomic_DNA"/>
</dbReference>